<evidence type="ECO:0000313" key="1">
    <source>
        <dbReference type="EMBL" id="KAI3775810.1"/>
    </source>
</evidence>
<dbReference type="EMBL" id="CM042032">
    <property type="protein sequence ID" value="KAI3775810.1"/>
    <property type="molecule type" value="Genomic_DNA"/>
</dbReference>
<gene>
    <name evidence="1" type="ORF">L1987_45564</name>
</gene>
<keyword evidence="2" id="KW-1185">Reference proteome</keyword>
<accession>A0ACB9FYB4</accession>
<comment type="caution">
    <text evidence="1">The sequence shown here is derived from an EMBL/GenBank/DDBJ whole genome shotgun (WGS) entry which is preliminary data.</text>
</comment>
<evidence type="ECO:0000313" key="2">
    <source>
        <dbReference type="Proteomes" id="UP001056120"/>
    </source>
</evidence>
<organism evidence="1 2">
    <name type="scientific">Smallanthus sonchifolius</name>
    <dbReference type="NCBI Taxonomy" id="185202"/>
    <lineage>
        <taxon>Eukaryota</taxon>
        <taxon>Viridiplantae</taxon>
        <taxon>Streptophyta</taxon>
        <taxon>Embryophyta</taxon>
        <taxon>Tracheophyta</taxon>
        <taxon>Spermatophyta</taxon>
        <taxon>Magnoliopsida</taxon>
        <taxon>eudicotyledons</taxon>
        <taxon>Gunneridae</taxon>
        <taxon>Pentapetalae</taxon>
        <taxon>asterids</taxon>
        <taxon>campanulids</taxon>
        <taxon>Asterales</taxon>
        <taxon>Asteraceae</taxon>
        <taxon>Asteroideae</taxon>
        <taxon>Heliantheae alliance</taxon>
        <taxon>Millerieae</taxon>
        <taxon>Smallanthus</taxon>
    </lineage>
</organism>
<reference evidence="2" key="1">
    <citation type="journal article" date="2022" name="Mol. Ecol. Resour.">
        <title>The genomes of chicory, endive, great burdock and yacon provide insights into Asteraceae palaeo-polyploidization history and plant inulin production.</title>
        <authorList>
            <person name="Fan W."/>
            <person name="Wang S."/>
            <person name="Wang H."/>
            <person name="Wang A."/>
            <person name="Jiang F."/>
            <person name="Liu H."/>
            <person name="Zhao H."/>
            <person name="Xu D."/>
            <person name="Zhang Y."/>
        </authorList>
    </citation>
    <scope>NUCLEOTIDE SEQUENCE [LARGE SCALE GENOMIC DNA]</scope>
    <source>
        <strain evidence="2">cv. Yunnan</strain>
    </source>
</reference>
<sequence length="230" mass="26108">MDLVNSEVAHNLMRLIAEGFGEDDDTEDSQLRSSAAYAVTALMKVFSFEKAAGRNMDMLPECIESLSASHSTDLQQRAYELQAISNLDAIVIQNIMPLDASCEDIQPQRNKNRQLSSSVRYASPFDMHKEAERSRLYSCLPMLHWCFLILALCGCISNVKQPGAFCESCRKRKPTWCREFEKISNILIVDEGVEILANNNVRGSKDKYTDVDIDGVREEWSTYVSNFIFR</sequence>
<dbReference type="Proteomes" id="UP001056120">
    <property type="component" value="Linkage Group LG15"/>
</dbReference>
<reference evidence="1 2" key="2">
    <citation type="journal article" date="2022" name="Mol. Ecol. Resour.">
        <title>The genomes of chicory, endive, great burdock and yacon provide insights into Asteraceae paleo-polyploidization history and plant inulin production.</title>
        <authorList>
            <person name="Fan W."/>
            <person name="Wang S."/>
            <person name="Wang H."/>
            <person name="Wang A."/>
            <person name="Jiang F."/>
            <person name="Liu H."/>
            <person name="Zhao H."/>
            <person name="Xu D."/>
            <person name="Zhang Y."/>
        </authorList>
    </citation>
    <scope>NUCLEOTIDE SEQUENCE [LARGE SCALE GENOMIC DNA]</scope>
    <source>
        <strain evidence="2">cv. Yunnan</strain>
        <tissue evidence="1">Leaves</tissue>
    </source>
</reference>
<name>A0ACB9FYB4_9ASTR</name>
<protein>
    <submittedName>
        <fullName evidence="1">Uncharacterized protein</fullName>
    </submittedName>
</protein>
<proteinExistence type="predicted"/>